<keyword evidence="1" id="KW-0812">Transmembrane</keyword>
<keyword evidence="1" id="KW-1133">Transmembrane helix</keyword>
<accession>A0AA38MI44</accession>
<sequence>MYLDLYKRQCAPQCRPDAEERGESFERDARVNIRCLLVDRSTADVASVRLRHYPNCACTYLFSILLALICLKLHICDMAAVICPNCTLHPVPSPTIRSRPWRVNRRPFFTLLIEYE</sequence>
<name>A0AA38MI44_9CUCU</name>
<gene>
    <name evidence="2" type="ORF">Zmor_009146</name>
    <name evidence="3" type="ORF">Zmor_009161</name>
</gene>
<dbReference type="Proteomes" id="UP001168821">
    <property type="component" value="Unassembled WGS sequence"/>
</dbReference>
<dbReference type="EMBL" id="JALNTZ010000003">
    <property type="protein sequence ID" value="KAJ3657336.1"/>
    <property type="molecule type" value="Genomic_DNA"/>
</dbReference>
<evidence type="ECO:0000256" key="1">
    <source>
        <dbReference type="SAM" id="Phobius"/>
    </source>
</evidence>
<evidence type="ECO:0000313" key="3">
    <source>
        <dbReference type="EMBL" id="KAJ3657351.1"/>
    </source>
</evidence>
<protein>
    <submittedName>
        <fullName evidence="3">Uncharacterized protein</fullName>
    </submittedName>
</protein>
<keyword evidence="4" id="KW-1185">Reference proteome</keyword>
<reference evidence="3" key="1">
    <citation type="journal article" date="2023" name="G3 (Bethesda)">
        <title>Whole genome assemblies of Zophobas morio and Tenebrio molitor.</title>
        <authorList>
            <person name="Kaur S."/>
            <person name="Stinson S.A."/>
            <person name="diCenzo G.C."/>
        </authorList>
    </citation>
    <scope>NUCLEOTIDE SEQUENCE</scope>
    <source>
        <strain evidence="3">QUZm001</strain>
    </source>
</reference>
<feature type="transmembrane region" description="Helical" evidence="1">
    <location>
        <begin position="57"/>
        <end position="75"/>
    </location>
</feature>
<evidence type="ECO:0000313" key="2">
    <source>
        <dbReference type="EMBL" id="KAJ3657336.1"/>
    </source>
</evidence>
<dbReference type="AlphaFoldDB" id="A0AA38MI44"/>
<proteinExistence type="predicted"/>
<organism evidence="3 4">
    <name type="scientific">Zophobas morio</name>
    <dbReference type="NCBI Taxonomy" id="2755281"/>
    <lineage>
        <taxon>Eukaryota</taxon>
        <taxon>Metazoa</taxon>
        <taxon>Ecdysozoa</taxon>
        <taxon>Arthropoda</taxon>
        <taxon>Hexapoda</taxon>
        <taxon>Insecta</taxon>
        <taxon>Pterygota</taxon>
        <taxon>Neoptera</taxon>
        <taxon>Endopterygota</taxon>
        <taxon>Coleoptera</taxon>
        <taxon>Polyphaga</taxon>
        <taxon>Cucujiformia</taxon>
        <taxon>Tenebrionidae</taxon>
        <taxon>Zophobas</taxon>
    </lineage>
</organism>
<keyword evidence="1" id="KW-0472">Membrane</keyword>
<comment type="caution">
    <text evidence="3">The sequence shown here is derived from an EMBL/GenBank/DDBJ whole genome shotgun (WGS) entry which is preliminary data.</text>
</comment>
<evidence type="ECO:0000313" key="4">
    <source>
        <dbReference type="Proteomes" id="UP001168821"/>
    </source>
</evidence>
<dbReference type="EMBL" id="JALNTZ010000003">
    <property type="protein sequence ID" value="KAJ3657351.1"/>
    <property type="molecule type" value="Genomic_DNA"/>
</dbReference>